<sequence>MNSIKNKISKIKELCELHNVDKLYVFGSVAKNQDKPESDIDFLVKFRPFDITQYFDNYMNFKEKLVKLFQKNVDLVEEQTLKNPILIDSINNHKELIYG</sequence>
<dbReference type="Gene3D" id="3.30.460.10">
    <property type="entry name" value="Beta Polymerase, domain 2"/>
    <property type="match status" value="1"/>
</dbReference>
<dbReference type="InterPro" id="IPR043519">
    <property type="entry name" value="NT_sf"/>
</dbReference>
<evidence type="ECO:0000259" key="8">
    <source>
        <dbReference type="Pfam" id="PF18765"/>
    </source>
</evidence>
<keyword evidence="5" id="KW-0547">Nucleotide-binding</keyword>
<dbReference type="OrthoDB" id="9793933at2"/>
<evidence type="ECO:0000256" key="1">
    <source>
        <dbReference type="ARBA" id="ARBA00001946"/>
    </source>
</evidence>
<dbReference type="EMBL" id="JRYR02000001">
    <property type="protein sequence ID" value="OHX65579.1"/>
    <property type="molecule type" value="Genomic_DNA"/>
</dbReference>
<dbReference type="PANTHER" id="PTHR33571:SF12">
    <property type="entry name" value="BSL3053 PROTEIN"/>
    <property type="match status" value="1"/>
</dbReference>
<evidence type="ECO:0000256" key="4">
    <source>
        <dbReference type="ARBA" id="ARBA00022723"/>
    </source>
</evidence>
<dbReference type="RefSeq" id="WP_044221928.1">
    <property type="nucleotide sequence ID" value="NZ_JRYR02000001.1"/>
</dbReference>
<dbReference type="InterPro" id="IPR041633">
    <property type="entry name" value="Polbeta"/>
</dbReference>
<dbReference type="Proteomes" id="UP000179797">
    <property type="component" value="Unassembled WGS sequence"/>
</dbReference>
<reference evidence="9 10" key="1">
    <citation type="journal article" date="2012" name="Int. J. Syst. Evol. Microbiol.">
        <title>Flammeovirga pacifica sp. nov., isolated from deep-sea sediment.</title>
        <authorList>
            <person name="Xu H."/>
            <person name="Fu Y."/>
            <person name="Yang N."/>
            <person name="Ding Z."/>
            <person name="Lai Q."/>
            <person name="Zeng R."/>
        </authorList>
    </citation>
    <scope>NUCLEOTIDE SEQUENCE [LARGE SCALE GENOMIC DNA]</scope>
    <source>
        <strain evidence="10">DSM 24597 / LMG 26175 / WPAGA1</strain>
    </source>
</reference>
<keyword evidence="10" id="KW-1185">Reference proteome</keyword>
<keyword evidence="3" id="KW-0548">Nucleotidyltransferase</keyword>
<keyword evidence="2" id="KW-0808">Transferase</keyword>
<evidence type="ECO:0000256" key="3">
    <source>
        <dbReference type="ARBA" id="ARBA00022695"/>
    </source>
</evidence>
<keyword evidence="6" id="KW-0067">ATP-binding</keyword>
<gene>
    <name evidence="9" type="ORF">NH26_04055</name>
</gene>
<dbReference type="SUPFAM" id="SSF81301">
    <property type="entry name" value="Nucleotidyltransferase"/>
    <property type="match status" value="1"/>
</dbReference>
<evidence type="ECO:0000256" key="7">
    <source>
        <dbReference type="ARBA" id="ARBA00022842"/>
    </source>
</evidence>
<dbReference type="GO" id="GO:0046872">
    <property type="term" value="F:metal ion binding"/>
    <property type="evidence" value="ECO:0007669"/>
    <property type="project" value="UniProtKB-KW"/>
</dbReference>
<dbReference type="InterPro" id="IPR052038">
    <property type="entry name" value="Type-VII_TA_antitoxin"/>
</dbReference>
<proteinExistence type="predicted"/>
<dbReference type="CDD" id="cd05403">
    <property type="entry name" value="NT_KNTase_like"/>
    <property type="match status" value="1"/>
</dbReference>
<keyword evidence="4" id="KW-0479">Metal-binding</keyword>
<evidence type="ECO:0000256" key="2">
    <source>
        <dbReference type="ARBA" id="ARBA00022679"/>
    </source>
</evidence>
<dbReference type="PANTHER" id="PTHR33571">
    <property type="entry name" value="SSL8005 PROTEIN"/>
    <property type="match status" value="1"/>
</dbReference>
<protein>
    <submittedName>
        <fullName evidence="9">Nucleotidyltransferase</fullName>
    </submittedName>
</protein>
<dbReference type="AlphaFoldDB" id="A0A1S1YX23"/>
<dbReference type="GO" id="GO:0005524">
    <property type="term" value="F:ATP binding"/>
    <property type="evidence" value="ECO:0007669"/>
    <property type="project" value="UniProtKB-KW"/>
</dbReference>
<feature type="domain" description="Polymerase beta nucleotidyltransferase" evidence="8">
    <location>
        <begin position="10"/>
        <end position="98"/>
    </location>
</feature>
<evidence type="ECO:0000256" key="6">
    <source>
        <dbReference type="ARBA" id="ARBA00022840"/>
    </source>
</evidence>
<keyword evidence="7" id="KW-0460">Magnesium</keyword>
<name>A0A1S1YX23_FLAPC</name>
<evidence type="ECO:0000313" key="10">
    <source>
        <dbReference type="Proteomes" id="UP000179797"/>
    </source>
</evidence>
<dbReference type="GO" id="GO:0016779">
    <property type="term" value="F:nucleotidyltransferase activity"/>
    <property type="evidence" value="ECO:0007669"/>
    <property type="project" value="UniProtKB-KW"/>
</dbReference>
<evidence type="ECO:0000256" key="5">
    <source>
        <dbReference type="ARBA" id="ARBA00022741"/>
    </source>
</evidence>
<dbReference type="STRING" id="915059.NH26_04055"/>
<evidence type="ECO:0000313" key="9">
    <source>
        <dbReference type="EMBL" id="OHX65579.1"/>
    </source>
</evidence>
<organism evidence="9 10">
    <name type="scientific">Flammeovirga pacifica</name>
    <dbReference type="NCBI Taxonomy" id="915059"/>
    <lineage>
        <taxon>Bacteria</taxon>
        <taxon>Pseudomonadati</taxon>
        <taxon>Bacteroidota</taxon>
        <taxon>Cytophagia</taxon>
        <taxon>Cytophagales</taxon>
        <taxon>Flammeovirgaceae</taxon>
        <taxon>Flammeovirga</taxon>
    </lineage>
</organism>
<dbReference type="Pfam" id="PF18765">
    <property type="entry name" value="Polbeta"/>
    <property type="match status" value="1"/>
</dbReference>
<comment type="cofactor">
    <cofactor evidence="1">
        <name>Mg(2+)</name>
        <dbReference type="ChEBI" id="CHEBI:18420"/>
    </cofactor>
</comment>
<accession>A0A1S1YX23</accession>
<comment type="caution">
    <text evidence="9">The sequence shown here is derived from an EMBL/GenBank/DDBJ whole genome shotgun (WGS) entry which is preliminary data.</text>
</comment>